<dbReference type="Proteomes" id="UP000257109">
    <property type="component" value="Unassembled WGS sequence"/>
</dbReference>
<organism evidence="1 2">
    <name type="scientific">Mucuna pruriens</name>
    <name type="common">Velvet bean</name>
    <name type="synonym">Dolichos pruriens</name>
    <dbReference type="NCBI Taxonomy" id="157652"/>
    <lineage>
        <taxon>Eukaryota</taxon>
        <taxon>Viridiplantae</taxon>
        <taxon>Streptophyta</taxon>
        <taxon>Embryophyta</taxon>
        <taxon>Tracheophyta</taxon>
        <taxon>Spermatophyta</taxon>
        <taxon>Magnoliopsida</taxon>
        <taxon>eudicotyledons</taxon>
        <taxon>Gunneridae</taxon>
        <taxon>Pentapetalae</taxon>
        <taxon>rosids</taxon>
        <taxon>fabids</taxon>
        <taxon>Fabales</taxon>
        <taxon>Fabaceae</taxon>
        <taxon>Papilionoideae</taxon>
        <taxon>50 kb inversion clade</taxon>
        <taxon>NPAAA clade</taxon>
        <taxon>indigoferoid/millettioid clade</taxon>
        <taxon>Phaseoleae</taxon>
        <taxon>Mucuna</taxon>
    </lineage>
</organism>
<accession>A0A371F3K8</accession>
<reference evidence="1" key="1">
    <citation type="submission" date="2018-05" db="EMBL/GenBank/DDBJ databases">
        <title>Draft genome of Mucuna pruriens seed.</title>
        <authorList>
            <person name="Nnadi N.E."/>
            <person name="Vos R."/>
            <person name="Hasami M.H."/>
            <person name="Devisetty U.K."/>
            <person name="Aguiy J.C."/>
        </authorList>
    </citation>
    <scope>NUCLEOTIDE SEQUENCE [LARGE SCALE GENOMIC DNA]</scope>
    <source>
        <strain evidence="1">JCA_2017</strain>
    </source>
</reference>
<evidence type="ECO:0000313" key="2">
    <source>
        <dbReference type="Proteomes" id="UP000257109"/>
    </source>
</evidence>
<feature type="non-terminal residue" evidence="1">
    <location>
        <position position="1"/>
    </location>
</feature>
<evidence type="ECO:0008006" key="3">
    <source>
        <dbReference type="Google" id="ProtNLM"/>
    </source>
</evidence>
<dbReference type="AlphaFoldDB" id="A0A371F3K8"/>
<keyword evidence="2" id="KW-1185">Reference proteome</keyword>
<name>A0A371F3K8_MUCPR</name>
<comment type="caution">
    <text evidence="1">The sequence shown here is derived from an EMBL/GenBank/DDBJ whole genome shotgun (WGS) entry which is preliminary data.</text>
</comment>
<dbReference type="PANTHER" id="PTHR33223:SF8">
    <property type="entry name" value="OS04G0172440 PROTEIN"/>
    <property type="match status" value="1"/>
</dbReference>
<sequence length="223" mass="25520">MESKVEALEQQNQDLRGEVGQLWEQMAQMFQILTQTNAVATTLNGYARNIRNPLYGMPYGWNTENAANKEQEHQNIVNNGPVFNISSRAGPNPKEDLGAQHQTLGNPPPCMVHRQASQSKEKWQCLEERLRAIEGGDKYGLEVVDLCLVSDVGLPTDFKTTEFDKYKGTMYCRNMATYIYDDKVLIHYFQDSLTVVGLSWYVGLERGRIKTWRDLAEAFLKQY</sequence>
<dbReference type="PANTHER" id="PTHR33223">
    <property type="entry name" value="CCHC-TYPE DOMAIN-CONTAINING PROTEIN"/>
    <property type="match status" value="1"/>
</dbReference>
<evidence type="ECO:0000313" key="1">
    <source>
        <dbReference type="EMBL" id="RDX72860.1"/>
    </source>
</evidence>
<protein>
    <recommendedName>
        <fullName evidence="3">Retrotransposon gag domain-containing protein</fullName>
    </recommendedName>
</protein>
<dbReference type="OrthoDB" id="1432691at2759"/>
<dbReference type="EMBL" id="QJKJ01010731">
    <property type="protein sequence ID" value="RDX72860.1"/>
    <property type="molecule type" value="Genomic_DNA"/>
</dbReference>
<gene>
    <name evidence="1" type="ORF">CR513_47604</name>
</gene>
<proteinExistence type="predicted"/>